<evidence type="ECO:0000256" key="5">
    <source>
        <dbReference type="ARBA" id="ARBA00023136"/>
    </source>
</evidence>
<dbReference type="EMBL" id="CAJNJA010082698">
    <property type="protein sequence ID" value="CAE7933280.1"/>
    <property type="molecule type" value="Genomic_DNA"/>
</dbReference>
<comment type="caution">
    <text evidence="11">The sequence shown here is derived from an EMBL/GenBank/DDBJ whole genome shotgun (WGS) entry which is preliminary data.</text>
</comment>
<dbReference type="InterPro" id="IPR027417">
    <property type="entry name" value="P-loop_NTPase"/>
</dbReference>
<dbReference type="GO" id="GO:0008053">
    <property type="term" value="P:mitochondrial fusion"/>
    <property type="evidence" value="ECO:0007669"/>
    <property type="project" value="TreeGrafter"/>
</dbReference>
<dbReference type="EC" id="3.4.21.62" evidence="7"/>
<evidence type="ECO:0000256" key="6">
    <source>
        <dbReference type="ARBA" id="ARBA00023529"/>
    </source>
</evidence>
<evidence type="ECO:0000256" key="2">
    <source>
        <dbReference type="ARBA" id="ARBA00022741"/>
    </source>
</evidence>
<evidence type="ECO:0000313" key="12">
    <source>
        <dbReference type="Proteomes" id="UP000601435"/>
    </source>
</evidence>
<comment type="catalytic activity">
    <reaction evidence="6">
        <text>Hydrolysis of proteins with broad specificity for peptide bonds, and a preference for a large uncharged residue in P1. Hydrolyzes peptide amides.</text>
        <dbReference type="EC" id="3.4.21.62"/>
    </reaction>
</comment>
<dbReference type="GO" id="GO:0005741">
    <property type="term" value="C:mitochondrial outer membrane"/>
    <property type="evidence" value="ECO:0007669"/>
    <property type="project" value="TreeGrafter"/>
</dbReference>
<dbReference type="GO" id="GO:0006508">
    <property type="term" value="P:proteolysis"/>
    <property type="evidence" value="ECO:0007669"/>
    <property type="project" value="InterPro"/>
</dbReference>
<organism evidence="11 12">
    <name type="scientific">Symbiodinium necroappetens</name>
    <dbReference type="NCBI Taxonomy" id="1628268"/>
    <lineage>
        <taxon>Eukaryota</taxon>
        <taxon>Sar</taxon>
        <taxon>Alveolata</taxon>
        <taxon>Dinophyceae</taxon>
        <taxon>Suessiales</taxon>
        <taxon>Symbiodiniaceae</taxon>
        <taxon>Symbiodinium</taxon>
    </lineage>
</organism>
<name>A0A813BWM7_9DINO</name>
<keyword evidence="5 9" id="KW-0472">Membrane</keyword>
<evidence type="ECO:0000256" key="9">
    <source>
        <dbReference type="SAM" id="Phobius"/>
    </source>
</evidence>
<feature type="non-terminal residue" evidence="11">
    <location>
        <position position="1"/>
    </location>
</feature>
<evidence type="ECO:0000256" key="1">
    <source>
        <dbReference type="ARBA" id="ARBA00004370"/>
    </source>
</evidence>
<evidence type="ECO:0000313" key="11">
    <source>
        <dbReference type="EMBL" id="CAE7933280.1"/>
    </source>
</evidence>
<comment type="subcellular location">
    <subcellularLocation>
        <location evidence="1">Membrane</location>
    </subcellularLocation>
</comment>
<dbReference type="InterPro" id="IPR036852">
    <property type="entry name" value="Peptidase_S8/S53_dom_sf"/>
</dbReference>
<feature type="coiled-coil region" evidence="8">
    <location>
        <begin position="498"/>
        <end position="535"/>
    </location>
</feature>
<keyword evidence="9" id="KW-1133">Transmembrane helix</keyword>
<reference evidence="11" key="1">
    <citation type="submission" date="2021-02" db="EMBL/GenBank/DDBJ databases">
        <authorList>
            <person name="Dougan E. K."/>
            <person name="Rhodes N."/>
            <person name="Thang M."/>
            <person name="Chan C."/>
        </authorList>
    </citation>
    <scope>NUCLEOTIDE SEQUENCE</scope>
</reference>
<accession>A0A813BWM7</accession>
<keyword evidence="12" id="KW-1185">Reference proteome</keyword>
<dbReference type="Proteomes" id="UP000601435">
    <property type="component" value="Unassembled WGS sequence"/>
</dbReference>
<dbReference type="InterPro" id="IPR027094">
    <property type="entry name" value="Mitofusin_fam"/>
</dbReference>
<keyword evidence="8" id="KW-0175">Coiled coil</keyword>
<evidence type="ECO:0000256" key="4">
    <source>
        <dbReference type="ARBA" id="ARBA00023134"/>
    </source>
</evidence>
<keyword evidence="4" id="KW-0342">GTP-binding</keyword>
<feature type="transmembrane region" description="Helical" evidence="9">
    <location>
        <begin position="632"/>
        <end position="659"/>
    </location>
</feature>
<evidence type="ECO:0000256" key="3">
    <source>
        <dbReference type="ARBA" id="ARBA00022801"/>
    </source>
</evidence>
<evidence type="ECO:0000256" key="7">
    <source>
        <dbReference type="ARBA" id="ARBA00023619"/>
    </source>
</evidence>
<keyword evidence="3" id="KW-0378">Hydrolase</keyword>
<evidence type="ECO:0000256" key="8">
    <source>
        <dbReference type="SAM" id="Coils"/>
    </source>
</evidence>
<keyword evidence="9" id="KW-0812">Transmembrane</keyword>
<dbReference type="OrthoDB" id="9984778at2759"/>
<proteinExistence type="predicted"/>
<dbReference type="GO" id="GO:0004252">
    <property type="term" value="F:serine-type endopeptidase activity"/>
    <property type="evidence" value="ECO:0007669"/>
    <property type="project" value="UniProtKB-EC"/>
</dbReference>
<dbReference type="Gene3D" id="3.40.50.300">
    <property type="entry name" value="P-loop containing nucleotide triphosphate hydrolases"/>
    <property type="match status" value="1"/>
</dbReference>
<dbReference type="AlphaFoldDB" id="A0A813BWM7"/>
<feature type="domain" description="Dynamin N-terminal" evidence="10">
    <location>
        <begin position="242"/>
        <end position="396"/>
    </location>
</feature>
<gene>
    <name evidence="11" type="ORF">SNEC2469_LOCUS32565</name>
</gene>
<evidence type="ECO:0000259" key="10">
    <source>
        <dbReference type="Pfam" id="PF00350"/>
    </source>
</evidence>
<dbReference type="InterPro" id="IPR045063">
    <property type="entry name" value="Dynamin_N"/>
</dbReference>
<dbReference type="GO" id="GO:0005525">
    <property type="term" value="F:GTP binding"/>
    <property type="evidence" value="ECO:0007669"/>
    <property type="project" value="UniProtKB-KW"/>
</dbReference>
<sequence>VEPGDGRGMRDSTQAVGQFNDEAFLETDVEHLHREYGLSSHLRSDIKVEGVRGKVDNADTGGEGSLDLQVITTLAFGANTTWCLACTRRLCGECSFRFYVQAREFSSRKFLELSRLLSLRVSVVSGLESYDHLSPGPFFSRSLKQKVQPLEESFTMSGLKTEAIRVMTTASSEGSQQSTAASAEDPPCLADLGIRLNRVHTFARKLSDVLMSWYTKCDAEDTLQLCSKLDNIVTESGRTDRVVVAGNGNVGKSTIVNALLGEKSFWPTASYCMTSRICEMHFGERKAYSSEDGQTESAMYCEKIPINMVHKSATSEPDEFKAMVQCVCKAWAPSELLKPSVVLVDLPGLDQEKEYMQVLEAYMKQHPAHAAVLVYVLDVKNKICNSDRSFFQELMRSSWMPLSQGLHLLVNKCDADRDGQGDSDEEPLDYDELLQDIEQEASNYCTPKISDLSMKDRKHGLEQAVQKWNAVVVNLRTALSLHKSRRLQASSDLLQTVMVALESKVGDAEEQAEEMRKQELAIEQAESELLQFKKKKYFFVSGREQEIKNKLEARRAEHLHAILRSPIPYFNSYALETQLKEVDKAIAKSVEVILLNDMLQAATESVWHWVRTFRMIALCGALLAGSNSTAAFAFAGAAALGVLAAAATLSTVIGAAVICSAAARMSWTKVDEAYVTERFHVIYDRWVSQSKEVAVKEFGLMQEHKSCELKELKESLAAFRDTDLQRLVQQGFGEVLKQLRLEYAEMMQLNSESRSESPVE</sequence>
<dbReference type="Gene3D" id="3.40.50.200">
    <property type="entry name" value="Peptidase S8/S53 domain"/>
    <property type="match status" value="1"/>
</dbReference>
<protein>
    <recommendedName>
        <fullName evidence="7">subtilisin</fullName>
        <ecNumber evidence="7">3.4.21.62</ecNumber>
    </recommendedName>
</protein>
<dbReference type="GO" id="GO:0003924">
    <property type="term" value="F:GTPase activity"/>
    <property type="evidence" value="ECO:0007669"/>
    <property type="project" value="InterPro"/>
</dbReference>
<dbReference type="Pfam" id="PF00350">
    <property type="entry name" value="Dynamin_N"/>
    <property type="match status" value="1"/>
</dbReference>
<dbReference type="PANTHER" id="PTHR10465">
    <property type="entry name" value="TRANSMEMBRANE GTPASE FZO1"/>
    <property type="match status" value="1"/>
</dbReference>
<keyword evidence="2" id="KW-0547">Nucleotide-binding</keyword>
<dbReference type="SUPFAM" id="SSF52540">
    <property type="entry name" value="P-loop containing nucleoside triphosphate hydrolases"/>
    <property type="match status" value="1"/>
</dbReference>
<dbReference type="GO" id="GO:0051646">
    <property type="term" value="P:mitochondrion localization"/>
    <property type="evidence" value="ECO:0007669"/>
    <property type="project" value="TreeGrafter"/>
</dbReference>
<dbReference type="PANTHER" id="PTHR10465:SF0">
    <property type="entry name" value="SARCALUMENIN"/>
    <property type="match status" value="1"/>
</dbReference>